<dbReference type="RefSeq" id="WP_322411979.1">
    <property type="nucleotide sequence ID" value="NZ_CP139779.1"/>
</dbReference>
<dbReference type="Pfam" id="PF04402">
    <property type="entry name" value="SIMPL"/>
    <property type="match status" value="1"/>
</dbReference>
<reference evidence="1 2" key="1">
    <citation type="submission" date="2023-06" db="EMBL/GenBank/DDBJ databases">
        <title>Rock-solubilizing bacteria, Microbacterium invictum, promotes re-establishment of vegetation in rocky wasteland by accelerating rock bio-weathering and reshaping soil bacterial community.</title>
        <authorList>
            <person name="Liu C."/>
        </authorList>
    </citation>
    <scope>NUCLEOTIDE SEQUENCE [LARGE SCALE GENOMIC DNA]</scope>
    <source>
        <strain evidence="1 2">X-18</strain>
    </source>
</reference>
<dbReference type="Gene3D" id="3.30.110.170">
    <property type="entry name" value="Protein of unknown function (DUF541), domain 1"/>
    <property type="match status" value="1"/>
</dbReference>
<accession>A0ABZ0VGW1</accession>
<evidence type="ECO:0000313" key="2">
    <source>
        <dbReference type="Proteomes" id="UP001324533"/>
    </source>
</evidence>
<name>A0ABZ0VGW1_9MICO</name>
<dbReference type="EMBL" id="CP139779">
    <property type="protein sequence ID" value="WQB71866.1"/>
    <property type="molecule type" value="Genomic_DNA"/>
</dbReference>
<dbReference type="Proteomes" id="UP001324533">
    <property type="component" value="Chromosome"/>
</dbReference>
<dbReference type="InterPro" id="IPR007497">
    <property type="entry name" value="SIMPL/DUF541"/>
</dbReference>
<sequence>MKEVVVTVHGEHEARVAPEEAVATLVVRAEGATREQVVSEVSAWTAPLRDELDSARAAGRVAQWSSDSVAVWSERPWNADGKRLAPVVHAAVNLAATFTDFGALSTWASEVIERDGVQFSGVEWRLSPLTRAALERSVAAEAVTVAVERATAYARALGLSDVTPIEVADAGMLTEDRGARAESARPLMARAAFSGDAGGADIRLQPTDVVVAATVDARFIAR</sequence>
<organism evidence="1 2">
    <name type="scientific">Microbacterium invictum</name>
    <dbReference type="NCBI Taxonomy" id="515415"/>
    <lineage>
        <taxon>Bacteria</taxon>
        <taxon>Bacillati</taxon>
        <taxon>Actinomycetota</taxon>
        <taxon>Actinomycetes</taxon>
        <taxon>Micrococcales</taxon>
        <taxon>Microbacteriaceae</taxon>
        <taxon>Microbacterium</taxon>
    </lineage>
</organism>
<evidence type="ECO:0000313" key="1">
    <source>
        <dbReference type="EMBL" id="WQB71866.1"/>
    </source>
</evidence>
<protein>
    <submittedName>
        <fullName evidence="1">SIMPL domain-containing protein</fullName>
    </submittedName>
</protein>
<gene>
    <name evidence="1" type="ORF">T9R20_07935</name>
</gene>
<proteinExistence type="predicted"/>
<keyword evidence="2" id="KW-1185">Reference proteome</keyword>
<dbReference type="Gene3D" id="3.30.70.2970">
    <property type="entry name" value="Protein of unknown function (DUF541), domain 2"/>
    <property type="match status" value="1"/>
</dbReference>